<accession>A5B5S1</accession>
<evidence type="ECO:0000256" key="1">
    <source>
        <dbReference type="PROSITE-ProRule" id="PRU00042"/>
    </source>
</evidence>
<evidence type="ECO:0000256" key="2">
    <source>
        <dbReference type="SAM" id="SignalP"/>
    </source>
</evidence>
<organism evidence="4">
    <name type="scientific">Vitis vinifera</name>
    <name type="common">Grape</name>
    <dbReference type="NCBI Taxonomy" id="29760"/>
    <lineage>
        <taxon>Eukaryota</taxon>
        <taxon>Viridiplantae</taxon>
        <taxon>Streptophyta</taxon>
        <taxon>Embryophyta</taxon>
        <taxon>Tracheophyta</taxon>
        <taxon>Spermatophyta</taxon>
        <taxon>Magnoliopsida</taxon>
        <taxon>eudicotyledons</taxon>
        <taxon>Gunneridae</taxon>
        <taxon>Pentapetalae</taxon>
        <taxon>rosids</taxon>
        <taxon>Vitales</taxon>
        <taxon>Vitaceae</taxon>
        <taxon>Viteae</taxon>
        <taxon>Vitis</taxon>
    </lineage>
</organism>
<dbReference type="ExpressionAtlas" id="A5B5S1">
    <property type="expression patterns" value="baseline and differential"/>
</dbReference>
<evidence type="ECO:0000313" key="4">
    <source>
        <dbReference type="EMBL" id="CAN76470.1"/>
    </source>
</evidence>
<keyword evidence="1" id="KW-0862">Zinc</keyword>
<feature type="chain" id="PRO_5002678136" description="C2H2-type domain-containing protein" evidence="2">
    <location>
        <begin position="27"/>
        <end position="483"/>
    </location>
</feature>
<dbReference type="InterPro" id="IPR013087">
    <property type="entry name" value="Znf_C2H2_type"/>
</dbReference>
<dbReference type="GO" id="GO:0008270">
    <property type="term" value="F:zinc ion binding"/>
    <property type="evidence" value="ECO:0007669"/>
    <property type="project" value="UniProtKB-KW"/>
</dbReference>
<keyword evidence="2" id="KW-0732">Signal</keyword>
<dbReference type="EMBL" id="AM447596">
    <property type="protein sequence ID" value="CAN76470.1"/>
    <property type="molecule type" value="Genomic_DNA"/>
</dbReference>
<proteinExistence type="predicted"/>
<reference evidence="4" key="1">
    <citation type="journal article" date="2007" name="PLoS ONE">
        <title>The first genome sequence of an elite grapevine cultivar (Pinot noir Vitis vinifera L.): coping with a highly heterozygous genome.</title>
        <authorList>
            <person name="Velasco R."/>
            <person name="Zharkikh A."/>
            <person name="Troggio M."/>
            <person name="Cartwright D.A."/>
            <person name="Cestaro A."/>
            <person name="Pruss D."/>
            <person name="Pindo M."/>
            <person name="FitzGerald L.M."/>
            <person name="Vezzulli S."/>
            <person name="Reid J."/>
            <person name="Malacarne G."/>
            <person name="Iliev D."/>
            <person name="Coppola G."/>
            <person name="Wardell B."/>
            <person name="Micheletti D."/>
            <person name="Macalma T."/>
            <person name="Facci M."/>
            <person name="Mitchell J.T."/>
            <person name="Perazzolli M."/>
            <person name="Eldredge G."/>
            <person name="Gatto P."/>
            <person name="Oyzerski R."/>
            <person name="Moretto M."/>
            <person name="Gutin N."/>
            <person name="Stefanini M."/>
            <person name="Chen Y."/>
            <person name="Segala C."/>
            <person name="Davenport C."/>
            <person name="Dematte L."/>
            <person name="Mraz A."/>
            <person name="Battilana J."/>
            <person name="Stormo K."/>
            <person name="Costa F."/>
            <person name="Tao Q."/>
            <person name="Si-Ammour A."/>
            <person name="Harkins T."/>
            <person name="Lackey A."/>
            <person name="Perbost C."/>
            <person name="Taillon B."/>
            <person name="Stella A."/>
            <person name="Solovyev V."/>
            <person name="Fawcett J.A."/>
            <person name="Sterck L."/>
            <person name="Vandepoele K."/>
            <person name="Grando S.M."/>
            <person name="Toppo S."/>
            <person name="Moser C."/>
            <person name="Lanchbury J."/>
            <person name="Bogden R."/>
            <person name="Skolnick M."/>
            <person name="Sgaramella V."/>
            <person name="Bhatnagar S.K."/>
            <person name="Fontana P."/>
            <person name="Gutin A."/>
            <person name="Van de Peer Y."/>
            <person name="Salamini F."/>
            <person name="Viola R."/>
        </authorList>
    </citation>
    <scope>NUCLEOTIDE SEQUENCE</scope>
</reference>
<feature type="signal peptide" evidence="2">
    <location>
        <begin position="1"/>
        <end position="26"/>
    </location>
</feature>
<sequence length="483" mass="55505">MGRSASLFSMVLWLWVCLQLRPTTSSISPPLHTNQYLMPFVEKEGYQISSSCRLHHENDLYRDQEQHKIHVDINEWRCGYCKKSFYAENYLDKHFDNRHYNLLNVSQNKCLADVCGALHCDHVMDSKLQKTKCNPAAAARNHHLCESLADGCFPVSGGPSASRLHEFFLRQFCDAHTCTGGRKPFSRGRKNMQHPKVTSETRVPYPVVPYGFCRHDSNMTPPKDHLDQACQILNQGNNYGKTNAQRFQTDTALKSIQPSVIKLAWDSSMIHYRLQDPKHDIPKLFEPTCVSEALQASEWRVAMFEEFDTLLQNATWDLVIPKTTGMPGAKNVQTPLSTSASLSITNGSNFSNASEYQKVDSSLQYLSLSRLNIAFTVNKLSQFMHKAIETDWEVTKHLLHYLKDTINDGVFLRKKFPLLLCTFSDVNWVRNKDDRTSICSEYPWEPIAKDWKQVQFSFSTKWVLKDSSGHDHPFKKNARKEKK</sequence>
<dbReference type="PANTHER" id="PTHR21385">
    <property type="entry name" value="ZINC FINGER PROTEIN-RELATED"/>
    <property type="match status" value="1"/>
</dbReference>
<gene>
    <name evidence="4" type="ORF">VITISV_016787</name>
</gene>
<dbReference type="PROSITE" id="PS50157">
    <property type="entry name" value="ZINC_FINGER_C2H2_2"/>
    <property type="match status" value="1"/>
</dbReference>
<keyword evidence="1" id="KW-0479">Metal-binding</keyword>
<name>A5B5S1_VITVI</name>
<keyword evidence="1" id="KW-0863">Zinc-finger</keyword>
<protein>
    <recommendedName>
        <fullName evidence="3">C2H2-type domain-containing protein</fullName>
    </recommendedName>
</protein>
<feature type="domain" description="C2H2-type" evidence="3">
    <location>
        <begin position="76"/>
        <end position="99"/>
    </location>
</feature>
<evidence type="ECO:0000259" key="3">
    <source>
        <dbReference type="PROSITE" id="PS50157"/>
    </source>
</evidence>
<dbReference type="AlphaFoldDB" id="A5B5S1"/>
<dbReference type="PROSITE" id="PS00028">
    <property type="entry name" value="ZINC_FINGER_C2H2_1"/>
    <property type="match status" value="1"/>
</dbReference>
<dbReference type="PANTHER" id="PTHR21385:SF5">
    <property type="entry name" value="C2H2-TYPE DOMAIN-CONTAINING PROTEIN"/>
    <property type="match status" value="1"/>
</dbReference>